<accession>A0NGI6</accession>
<reference evidence="1" key="1">
    <citation type="journal article" date="2002" name="Science">
        <title>The genome sequence of the malaria mosquito Anopheles gambiae.</title>
        <authorList>
            <person name="Holt R.A."/>
            <person name="Subramanian G.M."/>
            <person name="Halpern A."/>
            <person name="Sutton G.G."/>
            <person name="Charlab R."/>
            <person name="Nusskern D.R."/>
            <person name="Wincker P."/>
            <person name="Clark A.G."/>
            <person name="Ribeiro J.M."/>
            <person name="Wides R."/>
            <person name="Salzberg S.L."/>
            <person name="Loftus B."/>
            <person name="Yandell M."/>
            <person name="Majoros W.H."/>
            <person name="Rusch D.B."/>
            <person name="Lai Z."/>
            <person name="Kraft C.L."/>
            <person name="Abril J.F."/>
            <person name="Anthouard V."/>
            <person name="Arensburger P."/>
            <person name="Atkinson P.W."/>
            <person name="Baden H."/>
            <person name="de Berardinis V."/>
            <person name="Baldwin D."/>
            <person name="Benes V."/>
            <person name="Biedler J."/>
            <person name="Blass C."/>
            <person name="Bolanos R."/>
            <person name="Boscus D."/>
            <person name="Barnstead M."/>
            <person name="Cai S."/>
            <person name="Center A."/>
            <person name="Chaturverdi K."/>
            <person name="Christophides G.K."/>
            <person name="Chrystal M.A."/>
            <person name="Clamp M."/>
            <person name="Cravchik A."/>
            <person name="Curwen V."/>
            <person name="Dana A."/>
            <person name="Delcher A."/>
            <person name="Dew I."/>
            <person name="Evans C.A."/>
            <person name="Flanigan M."/>
            <person name="Grundschober-Freimoser A."/>
            <person name="Friedli L."/>
            <person name="Gu Z."/>
            <person name="Guan P."/>
            <person name="Guigo R."/>
            <person name="Hillenmeyer M.E."/>
            <person name="Hladun S.L."/>
            <person name="Hogan J.R."/>
            <person name="Hong Y.S."/>
            <person name="Hoover J."/>
            <person name="Jaillon O."/>
            <person name="Ke Z."/>
            <person name="Kodira C."/>
            <person name="Kokoza E."/>
            <person name="Koutsos A."/>
            <person name="Letunic I."/>
            <person name="Levitsky A."/>
            <person name="Liang Y."/>
            <person name="Lin J.J."/>
            <person name="Lobo N.F."/>
            <person name="Lopez J.R."/>
            <person name="Malek J.A."/>
            <person name="McIntosh T.C."/>
            <person name="Meister S."/>
            <person name="Miller J."/>
            <person name="Mobarry C."/>
            <person name="Mongin E."/>
            <person name="Murphy S.D."/>
            <person name="O'Brochta D.A."/>
            <person name="Pfannkoch C."/>
            <person name="Qi R."/>
            <person name="Regier M.A."/>
            <person name="Remington K."/>
            <person name="Shao H."/>
            <person name="Sharakhova M.V."/>
            <person name="Sitter C.D."/>
            <person name="Shetty J."/>
            <person name="Smith T.J."/>
            <person name="Strong R."/>
            <person name="Sun J."/>
            <person name="Thomasova D."/>
            <person name="Ton L.Q."/>
            <person name="Topalis P."/>
            <person name="Tu Z."/>
            <person name="Unger M.F."/>
            <person name="Walenz B."/>
            <person name="Wang A."/>
            <person name="Wang J."/>
            <person name="Wang M."/>
            <person name="Wang X."/>
            <person name="Woodford K.J."/>
            <person name="Wortman J.R."/>
            <person name="Wu M."/>
            <person name="Yao A."/>
            <person name="Zdobnov E.M."/>
            <person name="Zhang H."/>
            <person name="Zhao Q."/>
            <person name="Zhao S."/>
            <person name="Zhu S.C."/>
            <person name="Zhimulev I."/>
            <person name="Coluzzi M."/>
            <person name="della Torre A."/>
            <person name="Roth C.W."/>
            <person name="Louis C."/>
            <person name="Kalush F."/>
            <person name="Mural R.J."/>
            <person name="Myers E.W."/>
            <person name="Adams M.D."/>
            <person name="Smith H.O."/>
            <person name="Broder S."/>
            <person name="Gardner M.J."/>
            <person name="Fraser C.M."/>
            <person name="Birney E."/>
            <person name="Bork P."/>
            <person name="Brey P.T."/>
            <person name="Venter J.C."/>
            <person name="Weissenbach J."/>
            <person name="Kafatos F.C."/>
            <person name="Collins F.H."/>
            <person name="Hoffman S.L."/>
        </authorList>
    </citation>
    <scope>NUCLEOTIDE SEQUENCE [LARGE SCALE GENOMIC DNA]</scope>
    <source>
        <strain evidence="1">PEST</strain>
    </source>
</reference>
<feature type="non-terminal residue" evidence="1">
    <location>
        <position position="1"/>
    </location>
</feature>
<dbReference type="HOGENOM" id="CLU_2967638_0_0_1"/>
<comment type="caution">
    <text evidence="1">The sequence shown here is derived from an EMBL/GenBank/DDBJ whole genome shotgun (WGS) entry which is preliminary data.</text>
</comment>
<gene>
    <name evidence="1" type="ORF">AgaP_AGAP012094</name>
</gene>
<organism evidence="1">
    <name type="scientific">Anopheles gambiae</name>
    <name type="common">African malaria mosquito</name>
    <dbReference type="NCBI Taxonomy" id="7165"/>
    <lineage>
        <taxon>Eukaryota</taxon>
        <taxon>Metazoa</taxon>
        <taxon>Ecdysozoa</taxon>
        <taxon>Arthropoda</taxon>
        <taxon>Hexapoda</taxon>
        <taxon>Insecta</taxon>
        <taxon>Pterygota</taxon>
        <taxon>Neoptera</taxon>
        <taxon>Endopterygota</taxon>
        <taxon>Diptera</taxon>
        <taxon>Nematocera</taxon>
        <taxon>Culicoidea</taxon>
        <taxon>Culicidae</taxon>
        <taxon>Anophelinae</taxon>
        <taxon>Anopheles</taxon>
    </lineage>
</organism>
<protein>
    <submittedName>
        <fullName evidence="1">AGAP012094-PA</fullName>
    </submittedName>
</protein>
<reference evidence="1" key="3">
    <citation type="journal article" date="2004" name="Trends Parasitol.">
        <title>The Anopheles gambiae genome: an update.</title>
        <authorList>
            <person name="Mongin E."/>
            <person name="Louis C."/>
            <person name="Holt R.A."/>
            <person name="Birney E."/>
            <person name="Collins F.H."/>
        </authorList>
    </citation>
    <scope>NUCLEOTIDE SEQUENCE</scope>
    <source>
        <strain evidence="1">PEST</strain>
    </source>
</reference>
<sequence>FNNKKEKKDDVLLTVQCKSKLKVCEKLAKEEEEEEEETRPFPCVLSLRASAAIVSLQSG</sequence>
<evidence type="ECO:0000313" key="1">
    <source>
        <dbReference type="EMBL" id="EAU75817.1"/>
    </source>
</evidence>
<name>A0NGI6_ANOGA</name>
<proteinExistence type="predicted"/>
<dbReference type="EMBL" id="AAAB01008986">
    <property type="protein sequence ID" value="EAU75817.1"/>
    <property type="molecule type" value="Genomic_DNA"/>
</dbReference>
<reference evidence="1" key="4">
    <citation type="journal article" date="2007" name="Genome Biol.">
        <title>Update of the Anopheles gambiae PEST genome assembly.</title>
        <authorList>
            <person name="Sharakhova M.V."/>
            <person name="Hammond M.P."/>
            <person name="Lobo N.F."/>
            <person name="Krzywinski J."/>
            <person name="Unger M.F."/>
            <person name="Hillenmeyer M.E."/>
            <person name="Bruggner R.V."/>
            <person name="Birney E."/>
            <person name="Collins F.H."/>
        </authorList>
    </citation>
    <scope>NUCLEOTIDE SEQUENCE</scope>
    <source>
        <strain evidence="1">PEST</strain>
    </source>
</reference>
<reference evidence="1" key="2">
    <citation type="submission" date="2002-03" db="EMBL/GenBank/DDBJ databases">
        <authorList>
            <consortium name="The Anopheles Genome Sequencing Consortium"/>
        </authorList>
    </citation>
    <scope>NUCLEOTIDE SEQUENCE</scope>
    <source>
        <strain evidence="1">PEST</strain>
    </source>
</reference>
<dbReference type="AlphaFoldDB" id="A0NGI6"/>
<reference evidence="1" key="5">
    <citation type="submission" date="2011-05" db="EMBL/GenBank/DDBJ databases">
        <authorList>
            <consortium name="VectorBase"/>
        </authorList>
    </citation>
    <scope>NUCLEOTIDE SEQUENCE</scope>
    <source>
        <strain evidence="1">PEST</strain>
    </source>
</reference>